<comment type="caution">
    <text evidence="9">The sequence shown here is derived from an EMBL/GenBank/DDBJ whole genome shotgun (WGS) entry which is preliminary data.</text>
</comment>
<dbReference type="InterPro" id="IPR006089">
    <property type="entry name" value="Acyl-CoA_DH_CS"/>
</dbReference>
<dbReference type="Proteomes" id="UP001139461">
    <property type="component" value="Unassembled WGS sequence"/>
</dbReference>
<evidence type="ECO:0000256" key="4">
    <source>
        <dbReference type="ARBA" id="ARBA00022827"/>
    </source>
</evidence>
<dbReference type="Pfam" id="PF00441">
    <property type="entry name" value="Acyl-CoA_dh_1"/>
    <property type="match status" value="1"/>
</dbReference>
<comment type="cofactor">
    <cofactor evidence="1 5">
        <name>FAD</name>
        <dbReference type="ChEBI" id="CHEBI:57692"/>
    </cofactor>
</comment>
<evidence type="ECO:0000259" key="8">
    <source>
        <dbReference type="Pfam" id="PF02771"/>
    </source>
</evidence>
<keyword evidence="4 5" id="KW-0274">FAD</keyword>
<dbReference type="InterPro" id="IPR009075">
    <property type="entry name" value="AcylCo_DH/oxidase_C"/>
</dbReference>
<dbReference type="InterPro" id="IPR037069">
    <property type="entry name" value="AcylCoA_DH/ox_N_sf"/>
</dbReference>
<evidence type="ECO:0000256" key="1">
    <source>
        <dbReference type="ARBA" id="ARBA00001974"/>
    </source>
</evidence>
<dbReference type="Pfam" id="PF02770">
    <property type="entry name" value="Acyl-CoA_dh_M"/>
    <property type="match status" value="1"/>
</dbReference>
<feature type="domain" description="Acyl-CoA dehydrogenase/oxidase N-terminal" evidence="8">
    <location>
        <begin position="80"/>
        <end position="191"/>
    </location>
</feature>
<sequence length="454" mass="50627">MSIFSKIKQTIHLMKEIDLDALGKLSQKVDLSEIMKTVGELDDRQLAGLMRMLKHKGGKKGQHKLPPIDGDFYDLALKLTPQQRELQIKVRNFMEDEIKPIANEYWNKAEFPFQIIPKMAELNICGLTYEGYGTPNENYVMEGIIAMELARVDVSISTFFGVHSGLAMGSIYICGSDEQKQEWLPKMARMELIGAFGLTEPDVGSAVAGGLGTTCRQEGDEWVLNGQKKWIGNATFADVIIIWARDEASDQVKGFLVRKGNPGFKAEKMQNKMALRTVQNALITMTDCRIPESDRLQKCDSFKDTAKVLRMTRAGVAWQAVGCARGAYEAALKYTKKREQFGKPIASFQLVQNHLVEMVSNLTAMQTLCFRLSELQDEGLLTDEHASLAKVLCSMRTRDVVSQAREVMGGNGILLEYDVARFVADAEAIYSYEGTKEINSLIVGRAITGYSAFV</sequence>
<evidence type="ECO:0000256" key="3">
    <source>
        <dbReference type="ARBA" id="ARBA00022630"/>
    </source>
</evidence>
<dbReference type="PROSITE" id="PS00073">
    <property type="entry name" value="ACYL_COA_DH_2"/>
    <property type="match status" value="1"/>
</dbReference>
<dbReference type="GO" id="GO:0050660">
    <property type="term" value="F:flavin adenine dinucleotide binding"/>
    <property type="evidence" value="ECO:0007669"/>
    <property type="project" value="InterPro"/>
</dbReference>
<evidence type="ECO:0000259" key="7">
    <source>
        <dbReference type="Pfam" id="PF02770"/>
    </source>
</evidence>
<reference evidence="9" key="1">
    <citation type="submission" date="2021-09" db="EMBL/GenBank/DDBJ databases">
        <title>Genome of Aequorivita sp. strain F47161.</title>
        <authorList>
            <person name="Wang Y."/>
        </authorList>
    </citation>
    <scope>NUCLEOTIDE SEQUENCE</scope>
    <source>
        <strain evidence="9">F47161</strain>
    </source>
</reference>
<dbReference type="RefSeq" id="WP_237601858.1">
    <property type="nucleotide sequence ID" value="NZ_JAIRBA010000004.1"/>
</dbReference>
<evidence type="ECO:0000259" key="6">
    <source>
        <dbReference type="Pfam" id="PF00441"/>
    </source>
</evidence>
<evidence type="ECO:0000256" key="2">
    <source>
        <dbReference type="ARBA" id="ARBA00009347"/>
    </source>
</evidence>
<dbReference type="Gene3D" id="1.20.140.10">
    <property type="entry name" value="Butyryl-CoA Dehydrogenase, subunit A, domain 3"/>
    <property type="match status" value="1"/>
</dbReference>
<dbReference type="InterPro" id="IPR046373">
    <property type="entry name" value="Acyl-CoA_Oxase/DH_mid-dom_sf"/>
</dbReference>
<proteinExistence type="inferred from homology"/>
<dbReference type="InterPro" id="IPR036250">
    <property type="entry name" value="AcylCo_DH-like_C"/>
</dbReference>
<dbReference type="Gene3D" id="1.10.540.10">
    <property type="entry name" value="Acyl-CoA dehydrogenase/oxidase, N-terminal domain"/>
    <property type="match status" value="1"/>
</dbReference>
<accession>A0A9X1QUH9</accession>
<organism evidence="9 10">
    <name type="scientific">Aequorivita vitellina</name>
    <dbReference type="NCBI Taxonomy" id="2874475"/>
    <lineage>
        <taxon>Bacteria</taxon>
        <taxon>Pseudomonadati</taxon>
        <taxon>Bacteroidota</taxon>
        <taxon>Flavobacteriia</taxon>
        <taxon>Flavobacteriales</taxon>
        <taxon>Flavobacteriaceae</taxon>
        <taxon>Aequorivita</taxon>
    </lineage>
</organism>
<evidence type="ECO:0000313" key="10">
    <source>
        <dbReference type="Proteomes" id="UP001139461"/>
    </source>
</evidence>
<dbReference type="GO" id="GO:0006635">
    <property type="term" value="P:fatty acid beta-oxidation"/>
    <property type="evidence" value="ECO:0007669"/>
    <property type="project" value="InterPro"/>
</dbReference>
<dbReference type="InterPro" id="IPR009100">
    <property type="entry name" value="AcylCoA_DH/oxidase_NM_dom_sf"/>
</dbReference>
<dbReference type="InterPro" id="IPR045008">
    <property type="entry name" value="ACX4-like"/>
</dbReference>
<name>A0A9X1QUH9_9FLAO</name>
<comment type="similarity">
    <text evidence="2 5">Belongs to the acyl-CoA dehydrogenase family.</text>
</comment>
<keyword evidence="3 5" id="KW-0285">Flavoprotein</keyword>
<dbReference type="SUPFAM" id="SSF56645">
    <property type="entry name" value="Acyl-CoA dehydrogenase NM domain-like"/>
    <property type="match status" value="1"/>
</dbReference>
<dbReference type="Pfam" id="PF02771">
    <property type="entry name" value="Acyl-CoA_dh_N"/>
    <property type="match status" value="1"/>
</dbReference>
<evidence type="ECO:0000256" key="5">
    <source>
        <dbReference type="RuleBase" id="RU362125"/>
    </source>
</evidence>
<feature type="domain" description="Acyl-CoA oxidase/dehydrogenase middle" evidence="7">
    <location>
        <begin position="195"/>
        <end position="288"/>
    </location>
</feature>
<keyword evidence="10" id="KW-1185">Reference proteome</keyword>
<dbReference type="AlphaFoldDB" id="A0A9X1QUH9"/>
<dbReference type="EMBL" id="JAIRBA010000004">
    <property type="protein sequence ID" value="MCG2418044.1"/>
    <property type="molecule type" value="Genomic_DNA"/>
</dbReference>
<dbReference type="Gene3D" id="2.40.110.10">
    <property type="entry name" value="Butyryl-CoA Dehydrogenase, subunit A, domain 2"/>
    <property type="match status" value="1"/>
</dbReference>
<evidence type="ECO:0000313" key="9">
    <source>
        <dbReference type="EMBL" id="MCG2418044.1"/>
    </source>
</evidence>
<dbReference type="InterPro" id="IPR006091">
    <property type="entry name" value="Acyl-CoA_Oxase/DH_mid-dom"/>
</dbReference>
<feature type="domain" description="Acyl-CoA dehydrogenase/oxidase C-terminal" evidence="6">
    <location>
        <begin position="306"/>
        <end position="447"/>
    </location>
</feature>
<gene>
    <name evidence="9" type="ORF">K8089_03345</name>
</gene>
<dbReference type="PANTHER" id="PTHR43188:SF1">
    <property type="entry name" value="ACYL-COA DEHYDROGENASE"/>
    <property type="match status" value="1"/>
</dbReference>
<dbReference type="InterPro" id="IPR013786">
    <property type="entry name" value="AcylCoA_DH/ox_N"/>
</dbReference>
<protein>
    <submittedName>
        <fullName evidence="9">Acyl-CoA dehydrogenase family protein</fullName>
    </submittedName>
</protein>
<keyword evidence="5" id="KW-0560">Oxidoreductase</keyword>
<dbReference type="SUPFAM" id="SSF47203">
    <property type="entry name" value="Acyl-CoA dehydrogenase C-terminal domain-like"/>
    <property type="match status" value="1"/>
</dbReference>
<dbReference type="FunFam" id="1.10.540.10:FF:000026">
    <property type="entry name" value="Acyl-CoA dehydrogenase medium chain"/>
    <property type="match status" value="1"/>
</dbReference>
<dbReference type="PANTHER" id="PTHR43188">
    <property type="entry name" value="ACYL-COENZYME A OXIDASE"/>
    <property type="match status" value="1"/>
</dbReference>
<dbReference type="GO" id="GO:0003995">
    <property type="term" value="F:acyl-CoA dehydrogenase activity"/>
    <property type="evidence" value="ECO:0007669"/>
    <property type="project" value="InterPro"/>
</dbReference>